<organism evidence="1">
    <name type="scientific">Anguilla anguilla</name>
    <name type="common">European freshwater eel</name>
    <name type="synonym">Muraena anguilla</name>
    <dbReference type="NCBI Taxonomy" id="7936"/>
    <lineage>
        <taxon>Eukaryota</taxon>
        <taxon>Metazoa</taxon>
        <taxon>Chordata</taxon>
        <taxon>Craniata</taxon>
        <taxon>Vertebrata</taxon>
        <taxon>Euteleostomi</taxon>
        <taxon>Actinopterygii</taxon>
        <taxon>Neopterygii</taxon>
        <taxon>Teleostei</taxon>
        <taxon>Anguilliformes</taxon>
        <taxon>Anguillidae</taxon>
        <taxon>Anguilla</taxon>
    </lineage>
</organism>
<dbReference type="EMBL" id="GBXM01093769">
    <property type="protein sequence ID" value="JAH14808.1"/>
    <property type="molecule type" value="Transcribed_RNA"/>
</dbReference>
<proteinExistence type="predicted"/>
<reference evidence="1" key="2">
    <citation type="journal article" date="2015" name="Fish Shellfish Immunol.">
        <title>Early steps in the European eel (Anguilla anguilla)-Vibrio vulnificus interaction in the gills: Role of the RtxA13 toxin.</title>
        <authorList>
            <person name="Callol A."/>
            <person name="Pajuelo D."/>
            <person name="Ebbesson L."/>
            <person name="Teles M."/>
            <person name="MacKenzie S."/>
            <person name="Amaro C."/>
        </authorList>
    </citation>
    <scope>NUCLEOTIDE SEQUENCE</scope>
</reference>
<dbReference type="EMBL" id="GBXM01087243">
    <property type="protein sequence ID" value="JAH21334.1"/>
    <property type="molecule type" value="Transcribed_RNA"/>
</dbReference>
<name>A0A0E9QFE0_ANGAN</name>
<reference evidence="1" key="1">
    <citation type="submission" date="2014-11" db="EMBL/GenBank/DDBJ databases">
        <authorList>
            <person name="Amaro Gonzalez C."/>
        </authorList>
    </citation>
    <scope>NUCLEOTIDE SEQUENCE</scope>
</reference>
<sequence>MNYQGEMLCLIG</sequence>
<accession>A0A0E9QFE0</accession>
<protein>
    <submittedName>
        <fullName evidence="1">Uncharacterized protein</fullName>
    </submittedName>
</protein>
<evidence type="ECO:0000313" key="1">
    <source>
        <dbReference type="EMBL" id="JAH14808.1"/>
    </source>
</evidence>